<evidence type="ECO:0000259" key="8">
    <source>
        <dbReference type="Pfam" id="PF17801"/>
    </source>
</evidence>
<dbReference type="PANTHER" id="PTHR11452:SF75">
    <property type="entry name" value="ALPHA-GALACTOSIDASE MEL1"/>
    <property type="match status" value="1"/>
</dbReference>
<evidence type="ECO:0000256" key="5">
    <source>
        <dbReference type="ARBA" id="ARBA00022801"/>
    </source>
</evidence>
<comment type="catalytic activity">
    <reaction evidence="1 7">
        <text>Hydrolysis of terminal, non-reducing alpha-D-galactose residues in alpha-D-galactosides, including galactose oligosaccharides, galactomannans and galactolipids.</text>
        <dbReference type="EC" id="3.2.1.22"/>
    </reaction>
</comment>
<comment type="caution">
    <text evidence="9">The sequence shown here is derived from an EMBL/GenBank/DDBJ whole genome shotgun (WGS) entry which is preliminary data.</text>
</comment>
<evidence type="ECO:0000256" key="4">
    <source>
        <dbReference type="ARBA" id="ARBA00022729"/>
    </source>
</evidence>
<evidence type="ECO:0000313" key="9">
    <source>
        <dbReference type="EMBL" id="CAG8980971.1"/>
    </source>
</evidence>
<dbReference type="GO" id="GO:0005975">
    <property type="term" value="P:carbohydrate metabolic process"/>
    <property type="evidence" value="ECO:0007669"/>
    <property type="project" value="InterPro"/>
</dbReference>
<keyword evidence="4" id="KW-0732">Signal</keyword>
<sequence length="372" mass="40839">MGFSSWNNFGDNINETLFKQVIDSMDRNGLREAGFVYVNLDDGWQRYKGDRKDHPLEADPVKFPSGIKALADYAHGKGFKLGIYNGPGETTCAGYTGSANHEAEDAAMFASWGIDHLKYDACCSHENAPQEEVKNFITHVIADGPIFGSGLLQWVQINGGLVKTLVTISITLETVRSISLMSWICWIEGTTSLNTLAQGIGMIMILMLIVGLNGQSSQLLGTGASDVEYRSHFSLWAMATSPLLIGADARTLSTETLETLMNKEVIELSQDLMGAAAEVVREEPGDGGTLQVYAKEMSDGSYAVALLNRGSSTAEMSVSPRRDLTIDWDTYRLRDLWKHEDHGPYDITYTTEVMSHEAKVLRLYPITNGSST</sequence>
<dbReference type="Pfam" id="PF16499">
    <property type="entry name" value="Melibiase_2"/>
    <property type="match status" value="1"/>
</dbReference>
<feature type="domain" description="Alpha galactosidase C-terminal" evidence="8">
    <location>
        <begin position="288"/>
        <end position="363"/>
    </location>
</feature>
<dbReference type="InterPro" id="IPR013780">
    <property type="entry name" value="Glyco_hydro_b"/>
</dbReference>
<dbReference type="PRINTS" id="PR00740">
    <property type="entry name" value="GLHYDRLASE27"/>
</dbReference>
<dbReference type="InterPro" id="IPR017853">
    <property type="entry name" value="GH"/>
</dbReference>
<comment type="similarity">
    <text evidence="2 7">Belongs to the glycosyl hydrolase 27 family.</text>
</comment>
<reference evidence="9" key="1">
    <citation type="submission" date="2021-07" db="EMBL/GenBank/DDBJ databases">
        <authorList>
            <person name="Durling M."/>
        </authorList>
    </citation>
    <scope>NUCLEOTIDE SEQUENCE</scope>
</reference>
<protein>
    <recommendedName>
        <fullName evidence="3 7">Alpha-galactosidase</fullName>
        <ecNumber evidence="3 7">3.2.1.22</ecNumber>
    </recommendedName>
    <alternativeName>
        <fullName evidence="7">Melibiase</fullName>
    </alternativeName>
</protein>
<keyword evidence="7" id="KW-1015">Disulfide bond</keyword>
<dbReference type="EC" id="3.2.1.22" evidence="3 7"/>
<dbReference type="PANTHER" id="PTHR11452">
    <property type="entry name" value="ALPHA-GALACTOSIDASE/ALPHA-N-ACETYLGALACTOSAMINIDASE"/>
    <property type="match status" value="1"/>
</dbReference>
<keyword evidence="5 7" id="KW-0378">Hydrolase</keyword>
<dbReference type="Gene3D" id="3.20.20.70">
    <property type="entry name" value="Aldolase class I"/>
    <property type="match status" value="1"/>
</dbReference>
<evidence type="ECO:0000256" key="6">
    <source>
        <dbReference type="ARBA" id="ARBA00023295"/>
    </source>
</evidence>
<dbReference type="Pfam" id="PF17801">
    <property type="entry name" value="Melibiase_C"/>
    <property type="match status" value="1"/>
</dbReference>
<accession>A0A9N9QB86</accession>
<dbReference type="Gene3D" id="2.60.40.1180">
    <property type="entry name" value="Golgi alpha-mannosidase II"/>
    <property type="match status" value="1"/>
</dbReference>
<dbReference type="SUPFAM" id="SSF51011">
    <property type="entry name" value="Glycosyl hydrolase domain"/>
    <property type="match status" value="1"/>
</dbReference>
<dbReference type="InterPro" id="IPR041233">
    <property type="entry name" value="Melibiase_C"/>
</dbReference>
<dbReference type="OrthoDB" id="5795902at2759"/>
<keyword evidence="10" id="KW-1185">Reference proteome</keyword>
<proteinExistence type="inferred from homology"/>
<evidence type="ECO:0000313" key="10">
    <source>
        <dbReference type="Proteomes" id="UP000701801"/>
    </source>
</evidence>
<evidence type="ECO:0000256" key="3">
    <source>
        <dbReference type="ARBA" id="ARBA00012755"/>
    </source>
</evidence>
<gene>
    <name evidence="9" type="ORF">HYALB_00012303</name>
</gene>
<dbReference type="InterPro" id="IPR002241">
    <property type="entry name" value="Glyco_hydro_27"/>
</dbReference>
<evidence type="ECO:0000256" key="2">
    <source>
        <dbReference type="ARBA" id="ARBA00009743"/>
    </source>
</evidence>
<dbReference type="Proteomes" id="UP000701801">
    <property type="component" value="Unassembled WGS sequence"/>
</dbReference>
<evidence type="ECO:0000256" key="1">
    <source>
        <dbReference type="ARBA" id="ARBA00001255"/>
    </source>
</evidence>
<dbReference type="GO" id="GO:0004557">
    <property type="term" value="F:alpha-galactosidase activity"/>
    <property type="evidence" value="ECO:0007669"/>
    <property type="project" value="UniProtKB-EC"/>
</dbReference>
<dbReference type="SUPFAM" id="SSF51445">
    <property type="entry name" value="(Trans)glycosidases"/>
    <property type="match status" value="1"/>
</dbReference>
<dbReference type="CDD" id="cd14792">
    <property type="entry name" value="GH27"/>
    <property type="match status" value="1"/>
</dbReference>
<name>A0A9N9QB86_9HELO</name>
<dbReference type="AlphaFoldDB" id="A0A9N9QB86"/>
<dbReference type="InterPro" id="IPR013785">
    <property type="entry name" value="Aldolase_TIM"/>
</dbReference>
<dbReference type="EMBL" id="CAJVRM010000430">
    <property type="protein sequence ID" value="CAG8980971.1"/>
    <property type="molecule type" value="Genomic_DNA"/>
</dbReference>
<organism evidence="9 10">
    <name type="scientific">Hymenoscyphus albidus</name>
    <dbReference type="NCBI Taxonomy" id="595503"/>
    <lineage>
        <taxon>Eukaryota</taxon>
        <taxon>Fungi</taxon>
        <taxon>Dikarya</taxon>
        <taxon>Ascomycota</taxon>
        <taxon>Pezizomycotina</taxon>
        <taxon>Leotiomycetes</taxon>
        <taxon>Helotiales</taxon>
        <taxon>Helotiaceae</taxon>
        <taxon>Hymenoscyphus</taxon>
    </lineage>
</organism>
<keyword evidence="6 7" id="KW-0326">Glycosidase</keyword>
<evidence type="ECO:0000256" key="7">
    <source>
        <dbReference type="RuleBase" id="RU361168"/>
    </source>
</evidence>